<organism evidence="1 2">
    <name type="scientific">Symbiodinium natans</name>
    <dbReference type="NCBI Taxonomy" id="878477"/>
    <lineage>
        <taxon>Eukaryota</taxon>
        <taxon>Sar</taxon>
        <taxon>Alveolata</taxon>
        <taxon>Dinophyceae</taxon>
        <taxon>Suessiales</taxon>
        <taxon>Symbiodiniaceae</taxon>
        <taxon>Symbiodinium</taxon>
    </lineage>
</organism>
<evidence type="ECO:0000313" key="2">
    <source>
        <dbReference type="Proteomes" id="UP000604046"/>
    </source>
</evidence>
<comment type="caution">
    <text evidence="1">The sequence shown here is derived from an EMBL/GenBank/DDBJ whole genome shotgun (WGS) entry which is preliminary data.</text>
</comment>
<dbReference type="OrthoDB" id="10378546at2759"/>
<sequence length="269" mass="30092">MLLVEAPPGFTYICPLSPTVYMPDYSIALPSDVTCNVDHNTLANRNKLFLELPSGLQGDTRYAFTIDVVNARFIDPLRNFFRMATMLDGEACAHDISRMCIGIKLVENGSKWFTTGIGKYWYHLFTLTRSCCGSQHPGKPGQADATVITLVLCAGHGQARTCSSLQQYVEWALQWTSSCRPTGSTNFSWFSSCSWIECDCLWGALSVPVATDELAPCLEESVVKQLLDQETKWFLTSLFRTCRSQTDELSKPCGKCDKYRDFHQCGDLV</sequence>
<keyword evidence="2" id="KW-1185">Reference proteome</keyword>
<evidence type="ECO:0000313" key="1">
    <source>
        <dbReference type="EMBL" id="CAE7523692.1"/>
    </source>
</evidence>
<accession>A0A812TEV6</accession>
<proteinExistence type="predicted"/>
<reference evidence="1" key="1">
    <citation type="submission" date="2021-02" db="EMBL/GenBank/DDBJ databases">
        <authorList>
            <person name="Dougan E. K."/>
            <person name="Rhodes N."/>
            <person name="Thang M."/>
            <person name="Chan C."/>
        </authorList>
    </citation>
    <scope>NUCLEOTIDE SEQUENCE</scope>
</reference>
<name>A0A812TEV6_9DINO</name>
<dbReference type="Proteomes" id="UP000604046">
    <property type="component" value="Unassembled WGS sequence"/>
</dbReference>
<protein>
    <submittedName>
        <fullName evidence="1">PIP5K2 protein</fullName>
    </submittedName>
</protein>
<dbReference type="AlphaFoldDB" id="A0A812TEV6"/>
<dbReference type="EMBL" id="CAJNDS010002551">
    <property type="protein sequence ID" value="CAE7523692.1"/>
    <property type="molecule type" value="Genomic_DNA"/>
</dbReference>
<gene>
    <name evidence="1" type="primary">PIP5K2</name>
    <name evidence="1" type="ORF">SNAT2548_LOCUS29315</name>
</gene>